<evidence type="ECO:0000313" key="4">
    <source>
        <dbReference type="Proteomes" id="UP000013525"/>
    </source>
</evidence>
<dbReference type="EMBL" id="APMY01000059">
    <property type="protein sequence ID" value="EOM76885.1"/>
    <property type="molecule type" value="Genomic_DNA"/>
</dbReference>
<dbReference type="GO" id="GO:0005507">
    <property type="term" value="F:copper ion binding"/>
    <property type="evidence" value="ECO:0007669"/>
    <property type="project" value="InterPro"/>
</dbReference>
<organism evidence="3 4">
    <name type="scientific">Rhodococcus rhodnii LMG 5362</name>
    <dbReference type="NCBI Taxonomy" id="1273125"/>
    <lineage>
        <taxon>Bacteria</taxon>
        <taxon>Bacillati</taxon>
        <taxon>Actinomycetota</taxon>
        <taxon>Actinomycetes</taxon>
        <taxon>Mycobacteriales</taxon>
        <taxon>Nocardiaceae</taxon>
        <taxon>Rhodococcus</taxon>
    </lineage>
</organism>
<dbReference type="CDD" id="cd00371">
    <property type="entry name" value="HMA"/>
    <property type="match status" value="1"/>
</dbReference>
<keyword evidence="4" id="KW-1185">Reference proteome</keyword>
<dbReference type="PRINTS" id="PR00944">
    <property type="entry name" value="CUEXPORT"/>
</dbReference>
<dbReference type="Gene3D" id="3.30.70.100">
    <property type="match status" value="1"/>
</dbReference>
<sequence length="84" mass="8679">MDRTASTAPGKESTMPSNETRVTVVGMTCQHCVASVREEIEELTGVTGVDVDLDTGAVVVAADREVPLAEIAAAVDEAGYALAE</sequence>
<dbReference type="eggNOG" id="COG2608">
    <property type="taxonomic scope" value="Bacteria"/>
</dbReference>
<dbReference type="InterPro" id="IPR036163">
    <property type="entry name" value="HMA_dom_sf"/>
</dbReference>
<accession>R7WNN6</accession>
<dbReference type="Pfam" id="PF00403">
    <property type="entry name" value="HMA"/>
    <property type="match status" value="1"/>
</dbReference>
<dbReference type="Proteomes" id="UP000013525">
    <property type="component" value="Unassembled WGS sequence"/>
</dbReference>
<evidence type="ECO:0000259" key="2">
    <source>
        <dbReference type="PROSITE" id="PS50846"/>
    </source>
</evidence>
<dbReference type="AlphaFoldDB" id="R7WNN6"/>
<dbReference type="PATRIC" id="fig|1273125.3.peg.1734"/>
<dbReference type="PROSITE" id="PS01047">
    <property type="entry name" value="HMA_1"/>
    <property type="match status" value="1"/>
</dbReference>
<evidence type="ECO:0000313" key="3">
    <source>
        <dbReference type="EMBL" id="EOM76885.1"/>
    </source>
</evidence>
<feature type="domain" description="HMA" evidence="2">
    <location>
        <begin position="18"/>
        <end position="83"/>
    </location>
</feature>
<proteinExistence type="predicted"/>
<dbReference type="GO" id="GO:0006825">
    <property type="term" value="P:copper ion transport"/>
    <property type="evidence" value="ECO:0007669"/>
    <property type="project" value="InterPro"/>
</dbReference>
<name>R7WNN6_9NOCA</name>
<dbReference type="SUPFAM" id="SSF55008">
    <property type="entry name" value="HMA, heavy metal-associated domain"/>
    <property type="match status" value="1"/>
</dbReference>
<protein>
    <submittedName>
        <fullName evidence="3">Cu(2+)-exporting ATPase</fullName>
    </submittedName>
</protein>
<dbReference type="InterPro" id="IPR017969">
    <property type="entry name" value="Heavy-metal-associated_CS"/>
</dbReference>
<evidence type="ECO:0000256" key="1">
    <source>
        <dbReference type="ARBA" id="ARBA00022723"/>
    </source>
</evidence>
<keyword evidence="1" id="KW-0479">Metal-binding</keyword>
<gene>
    <name evidence="3" type="ORF">Rrhod_1798</name>
</gene>
<reference evidence="3 4" key="1">
    <citation type="journal article" date="2013" name="Genome Announc.">
        <title>Draft Genome Sequence of Rhodococcus rhodnii Strain LMG5362, a Symbiont of Rhodnius prolixus (Hemiptera, Reduviidae, Triatominae), the Principle Vector of Trypanosoma cruzi.</title>
        <authorList>
            <person name="Pachebat J.A."/>
            <person name="van Keulen G."/>
            <person name="Whitten M.M."/>
            <person name="Girdwood S."/>
            <person name="Del Sol R."/>
            <person name="Dyson P.J."/>
            <person name="Facey P.D."/>
        </authorList>
    </citation>
    <scope>NUCLEOTIDE SEQUENCE [LARGE SCALE GENOMIC DNA]</scope>
    <source>
        <strain evidence="3 4">LMG 5362</strain>
    </source>
</reference>
<dbReference type="FunFam" id="3.30.70.100:FF:000001">
    <property type="entry name" value="ATPase copper transporting beta"/>
    <property type="match status" value="1"/>
</dbReference>
<comment type="caution">
    <text evidence="3">The sequence shown here is derived from an EMBL/GenBank/DDBJ whole genome shotgun (WGS) entry which is preliminary data.</text>
</comment>
<dbReference type="PROSITE" id="PS50846">
    <property type="entry name" value="HMA_2"/>
    <property type="match status" value="1"/>
</dbReference>
<dbReference type="InterPro" id="IPR000428">
    <property type="entry name" value="Cu-bd"/>
</dbReference>
<dbReference type="InterPro" id="IPR006121">
    <property type="entry name" value="HMA_dom"/>
</dbReference>